<dbReference type="STRING" id="988801.SAMN05216522_103255"/>
<gene>
    <name evidence="2" type="ORF">SAMN05216522_103255</name>
</gene>
<dbReference type="Pfam" id="PF02613">
    <property type="entry name" value="Nitrate_red_del"/>
    <property type="match status" value="1"/>
</dbReference>
<sequence length="190" mass="21436">MNEFSLLCRILGTLFYRHPNDPVVEPLWDLLAQGKLNQHWPLEQDELLAQLQRPYERDSLCADYDALFRGESPAVTPFGHQWPQGPAEAEVKNFLTTRGMPLSDTPADHVGLLLLAASWLEDHAADDENQAIIILFETLLLPWCGAFLGKVEAHAQTGFYRALAMTTRGAVQAMAEELIETEEFDDEEEQ</sequence>
<evidence type="ECO:0000313" key="3">
    <source>
        <dbReference type="Proteomes" id="UP000242515"/>
    </source>
</evidence>
<proteinExistence type="predicted"/>
<protein>
    <submittedName>
        <fullName evidence="2">Chaperone TorD involved in molybdoenzyme TorA maturation</fullName>
    </submittedName>
</protein>
<dbReference type="InterPro" id="IPR020945">
    <property type="entry name" value="DMSO/NO3_reduct_chaperone"/>
</dbReference>
<dbReference type="AlphaFoldDB" id="A0A1H9GL38"/>
<dbReference type="PANTHER" id="PTHR34227:SF12">
    <property type="entry name" value="CHAPERONE PROTEIN YCDY"/>
    <property type="match status" value="1"/>
</dbReference>
<dbReference type="InterPro" id="IPR050289">
    <property type="entry name" value="TorD/DmsD_chaperones"/>
</dbReference>
<keyword evidence="1" id="KW-0143">Chaperone</keyword>
<organism evidence="2 3">
    <name type="scientific">Rosenbergiella nectarea</name>
    <dbReference type="NCBI Taxonomy" id="988801"/>
    <lineage>
        <taxon>Bacteria</taxon>
        <taxon>Pseudomonadati</taxon>
        <taxon>Pseudomonadota</taxon>
        <taxon>Gammaproteobacteria</taxon>
        <taxon>Enterobacterales</taxon>
        <taxon>Erwiniaceae</taxon>
        <taxon>Rosenbergiella</taxon>
    </lineage>
</organism>
<dbReference type="InterPro" id="IPR026269">
    <property type="entry name" value="DmsD-type"/>
</dbReference>
<dbReference type="PANTHER" id="PTHR34227">
    <property type="entry name" value="CHAPERONE PROTEIN YCDY"/>
    <property type="match status" value="1"/>
</dbReference>
<evidence type="ECO:0000313" key="2">
    <source>
        <dbReference type="EMBL" id="SEQ50648.1"/>
    </source>
</evidence>
<dbReference type="Proteomes" id="UP000242515">
    <property type="component" value="Unassembled WGS sequence"/>
</dbReference>
<accession>A0A1H9GL38</accession>
<evidence type="ECO:0000256" key="1">
    <source>
        <dbReference type="ARBA" id="ARBA00023186"/>
    </source>
</evidence>
<dbReference type="OrthoDB" id="5684843at2"/>
<dbReference type="EMBL" id="FOGC01000003">
    <property type="protein sequence ID" value="SEQ50648.1"/>
    <property type="molecule type" value="Genomic_DNA"/>
</dbReference>
<reference evidence="3" key="1">
    <citation type="submission" date="2016-10" db="EMBL/GenBank/DDBJ databases">
        <authorList>
            <person name="Varghese N."/>
            <person name="Submissions S."/>
        </authorList>
    </citation>
    <scope>NUCLEOTIDE SEQUENCE [LARGE SCALE GENOMIC DNA]</scope>
    <source>
        <strain evidence="3">8N4</strain>
    </source>
</reference>
<keyword evidence="3" id="KW-1185">Reference proteome</keyword>
<dbReference type="Gene3D" id="1.10.3480.10">
    <property type="entry name" value="TorD-like"/>
    <property type="match status" value="1"/>
</dbReference>
<dbReference type="SUPFAM" id="SSF89155">
    <property type="entry name" value="TorD-like"/>
    <property type="match status" value="1"/>
</dbReference>
<dbReference type="PIRSF" id="PIRSF004690">
    <property type="entry name" value="DmsD"/>
    <property type="match status" value="1"/>
</dbReference>
<name>A0A1H9GL38_9GAMM</name>
<dbReference type="RefSeq" id="WP_092674093.1">
    <property type="nucleotide sequence ID" value="NZ_FOGC01000003.1"/>
</dbReference>
<dbReference type="InterPro" id="IPR036411">
    <property type="entry name" value="TorD-like_sf"/>
</dbReference>